<dbReference type="Pfam" id="PF11093">
    <property type="entry name" value="Mitochondr_Som1"/>
    <property type="match status" value="1"/>
</dbReference>
<dbReference type="OMA" id="TTSWEPI"/>
<dbReference type="OrthoDB" id="3983163at2759"/>
<dbReference type="RefSeq" id="XP_012213933.1">
    <property type="nucleotide sequence ID" value="XM_012358510.1"/>
</dbReference>
<organism evidence="1 2">
    <name type="scientific">Coccidioides immitis (strain RS)</name>
    <name type="common">Valley fever fungus</name>
    <dbReference type="NCBI Taxonomy" id="246410"/>
    <lineage>
        <taxon>Eukaryota</taxon>
        <taxon>Fungi</taxon>
        <taxon>Dikarya</taxon>
        <taxon>Ascomycota</taxon>
        <taxon>Pezizomycotina</taxon>
        <taxon>Eurotiomycetes</taxon>
        <taxon>Eurotiomycetidae</taxon>
        <taxon>Onygenales</taxon>
        <taxon>Onygenaceae</taxon>
        <taxon>Coccidioides</taxon>
    </lineage>
</organism>
<dbReference type="GeneID" id="24163785"/>
<dbReference type="InterPro" id="IPR024645">
    <property type="entry name" value="Mitochondr_Som1"/>
</dbReference>
<evidence type="ECO:0000313" key="1">
    <source>
        <dbReference type="EMBL" id="KJF61202.1"/>
    </source>
</evidence>
<reference evidence="2" key="1">
    <citation type="journal article" date="2009" name="Genome Res.">
        <title>Comparative genomic analyses of the human fungal pathogens Coccidioides and their relatives.</title>
        <authorList>
            <person name="Sharpton T.J."/>
            <person name="Stajich J.E."/>
            <person name="Rounsley S.D."/>
            <person name="Gardner M.J."/>
            <person name="Wortman J.R."/>
            <person name="Jordar V.S."/>
            <person name="Maiti R."/>
            <person name="Kodira C.D."/>
            <person name="Neafsey D.E."/>
            <person name="Zeng Q."/>
            <person name="Hung C.-Y."/>
            <person name="McMahan C."/>
            <person name="Muszewska A."/>
            <person name="Grynberg M."/>
            <person name="Mandel M.A."/>
            <person name="Kellner E.M."/>
            <person name="Barker B.M."/>
            <person name="Galgiani J.N."/>
            <person name="Orbach M.J."/>
            <person name="Kirkland T.N."/>
            <person name="Cole G.T."/>
            <person name="Henn M.R."/>
            <person name="Birren B.W."/>
            <person name="Taylor J.W."/>
        </authorList>
    </citation>
    <scope>NUCLEOTIDE SEQUENCE [LARGE SCALE GENOMIC DNA]</scope>
    <source>
        <strain evidence="2">RS</strain>
    </source>
</reference>
<reference evidence="2" key="2">
    <citation type="journal article" date="2010" name="Genome Res.">
        <title>Population genomic sequencing of Coccidioides fungi reveals recent hybridization and transposon control.</title>
        <authorList>
            <person name="Neafsey D.E."/>
            <person name="Barker B.M."/>
            <person name="Sharpton T.J."/>
            <person name="Stajich J.E."/>
            <person name="Park D.J."/>
            <person name="Whiston E."/>
            <person name="Hung C.-Y."/>
            <person name="McMahan C."/>
            <person name="White J."/>
            <person name="Sykes S."/>
            <person name="Heiman D."/>
            <person name="Young S."/>
            <person name="Zeng Q."/>
            <person name="Abouelleil A."/>
            <person name="Aftuck L."/>
            <person name="Bessette D."/>
            <person name="Brown A."/>
            <person name="FitzGerald M."/>
            <person name="Lui A."/>
            <person name="Macdonald J.P."/>
            <person name="Priest M."/>
            <person name="Orbach M.J."/>
            <person name="Galgiani J.N."/>
            <person name="Kirkland T.N."/>
            <person name="Cole G.T."/>
            <person name="Birren B.W."/>
            <person name="Henn M.R."/>
            <person name="Taylor J.W."/>
            <person name="Rounsley S.D."/>
        </authorList>
    </citation>
    <scope>GENOME REANNOTATION</scope>
    <source>
        <strain evidence="2">RS</strain>
    </source>
</reference>
<dbReference type="AlphaFoldDB" id="A0A0D8JV81"/>
<dbReference type="Proteomes" id="UP000001261">
    <property type="component" value="Unassembled WGS sequence"/>
</dbReference>
<sequence length="102" mass="11047">MAPPVTPFPAASLPIHIHTTTHGFKPKARKGPPTDLLSCPLFAMQQFSCNPPRKGVPEAPGVVRCESVVRIFRRCANGVSAETTALEGHKYKDVVLRESKGL</sequence>
<keyword evidence="2" id="KW-1185">Reference proteome</keyword>
<dbReference type="InParanoid" id="A0A0D8JV81"/>
<dbReference type="GO" id="GO:0042720">
    <property type="term" value="C:mitochondrial inner membrane peptidase complex"/>
    <property type="evidence" value="ECO:0007669"/>
    <property type="project" value="InterPro"/>
</dbReference>
<accession>A0A0D8JV81</accession>
<evidence type="ECO:0000313" key="2">
    <source>
        <dbReference type="Proteomes" id="UP000001261"/>
    </source>
</evidence>
<proteinExistence type="predicted"/>
<gene>
    <name evidence="1" type="ORF">CIMG_11587</name>
</gene>
<dbReference type="KEGG" id="cim:CIMG_11587"/>
<dbReference type="VEuPathDB" id="FungiDB:CIMG_11587"/>
<name>A0A0D8JV81_COCIM</name>
<dbReference type="EMBL" id="GG704914">
    <property type="protein sequence ID" value="KJF61202.1"/>
    <property type="molecule type" value="Genomic_DNA"/>
</dbReference>
<protein>
    <submittedName>
        <fullName evidence="1">Uncharacterized protein</fullName>
    </submittedName>
</protein>